<sequence length="183" mass="20193">MEDMDSTCILLTNWHASSLFQHVAFLSADHVTFHVSSNDTDLAITALMVDLSKDTQGGNVNLSESNQLLNVISVFDSTHDDVIYGNALGNFLSCSGGVDVLRGAGGSDKYVVKSGCKSAYIANYAQDQASDVLFLEHPFENLRVRYQSSDLVLTVEDSDIKVHLQNWLMGNSSSIWYYRLLMV</sequence>
<evidence type="ECO:0000313" key="1">
    <source>
        <dbReference type="EMBL" id="JAH90296.1"/>
    </source>
</evidence>
<name>A0A0E9WJ48_ANGAN</name>
<dbReference type="SUPFAM" id="SSF51120">
    <property type="entry name" value="beta-Roll"/>
    <property type="match status" value="1"/>
</dbReference>
<organism evidence="1">
    <name type="scientific">Anguilla anguilla</name>
    <name type="common">European freshwater eel</name>
    <name type="synonym">Muraena anguilla</name>
    <dbReference type="NCBI Taxonomy" id="7936"/>
    <lineage>
        <taxon>Eukaryota</taxon>
        <taxon>Metazoa</taxon>
        <taxon>Chordata</taxon>
        <taxon>Craniata</taxon>
        <taxon>Vertebrata</taxon>
        <taxon>Euteleostomi</taxon>
        <taxon>Actinopterygii</taxon>
        <taxon>Neopterygii</taxon>
        <taxon>Teleostei</taxon>
        <taxon>Anguilliformes</taxon>
        <taxon>Anguillidae</taxon>
        <taxon>Anguilla</taxon>
    </lineage>
</organism>
<dbReference type="InterPro" id="IPR011049">
    <property type="entry name" value="Serralysin-like_metalloprot_C"/>
</dbReference>
<dbReference type="EMBL" id="GBXM01018281">
    <property type="protein sequence ID" value="JAH90296.1"/>
    <property type="molecule type" value="Transcribed_RNA"/>
</dbReference>
<reference evidence="1" key="2">
    <citation type="journal article" date="2015" name="Fish Shellfish Immunol.">
        <title>Early steps in the European eel (Anguilla anguilla)-Vibrio vulnificus interaction in the gills: Role of the RtxA13 toxin.</title>
        <authorList>
            <person name="Callol A."/>
            <person name="Pajuelo D."/>
            <person name="Ebbesson L."/>
            <person name="Teles M."/>
            <person name="MacKenzie S."/>
            <person name="Amaro C."/>
        </authorList>
    </citation>
    <scope>NUCLEOTIDE SEQUENCE</scope>
</reference>
<accession>A0A0E9WJ48</accession>
<proteinExistence type="predicted"/>
<protein>
    <submittedName>
        <fullName evidence="1">Uncharacterized protein</fullName>
    </submittedName>
</protein>
<reference evidence="1" key="1">
    <citation type="submission" date="2014-11" db="EMBL/GenBank/DDBJ databases">
        <authorList>
            <person name="Amaro Gonzalez C."/>
        </authorList>
    </citation>
    <scope>NUCLEOTIDE SEQUENCE</scope>
</reference>
<dbReference type="Gene3D" id="2.150.10.10">
    <property type="entry name" value="Serralysin-like metalloprotease, C-terminal"/>
    <property type="match status" value="1"/>
</dbReference>
<dbReference type="AlphaFoldDB" id="A0A0E9WJ48"/>